<comment type="similarity">
    <text evidence="2 6">Belongs to the class-I pyridoxal-phosphate-dependent aminotransferase family.</text>
</comment>
<evidence type="ECO:0000256" key="3">
    <source>
        <dbReference type="ARBA" id="ARBA00022576"/>
    </source>
</evidence>
<dbReference type="SUPFAM" id="SSF53383">
    <property type="entry name" value="PLP-dependent transferases"/>
    <property type="match status" value="1"/>
</dbReference>
<accession>A0A1I1JRF6</accession>
<dbReference type="AlphaFoldDB" id="A0A1I1JRF6"/>
<dbReference type="STRING" id="927664.SAMN05421780_10672"/>
<dbReference type="FunFam" id="3.40.640.10:FF:000033">
    <property type="entry name" value="Aspartate aminotransferase"/>
    <property type="match status" value="1"/>
</dbReference>
<dbReference type="RefSeq" id="WP_091512320.1">
    <property type="nucleotide sequence ID" value="NZ_FOLE01000006.1"/>
</dbReference>
<protein>
    <recommendedName>
        <fullName evidence="6">Aminotransferase</fullName>
        <ecNumber evidence="6">2.6.1.-</ecNumber>
    </recommendedName>
</protein>
<organism evidence="8 9">
    <name type="scientific">Flexibacter flexilis DSM 6793</name>
    <dbReference type="NCBI Taxonomy" id="927664"/>
    <lineage>
        <taxon>Bacteria</taxon>
        <taxon>Pseudomonadati</taxon>
        <taxon>Bacteroidota</taxon>
        <taxon>Cytophagia</taxon>
        <taxon>Cytophagales</taxon>
        <taxon>Flexibacteraceae</taxon>
        <taxon>Flexibacter</taxon>
    </lineage>
</organism>
<evidence type="ECO:0000256" key="2">
    <source>
        <dbReference type="ARBA" id="ARBA00007441"/>
    </source>
</evidence>
<dbReference type="InterPro" id="IPR050596">
    <property type="entry name" value="AspAT/PAT-like"/>
</dbReference>
<evidence type="ECO:0000256" key="4">
    <source>
        <dbReference type="ARBA" id="ARBA00022679"/>
    </source>
</evidence>
<dbReference type="Proteomes" id="UP000199514">
    <property type="component" value="Unassembled WGS sequence"/>
</dbReference>
<name>A0A1I1JRF6_9BACT</name>
<gene>
    <name evidence="8" type="ORF">SAMN05421780_10672</name>
</gene>
<dbReference type="Gene3D" id="3.40.640.10">
    <property type="entry name" value="Type I PLP-dependent aspartate aminotransferase-like (Major domain)"/>
    <property type="match status" value="1"/>
</dbReference>
<dbReference type="InterPro" id="IPR004839">
    <property type="entry name" value="Aminotransferase_I/II_large"/>
</dbReference>
<dbReference type="GO" id="GO:0008483">
    <property type="term" value="F:transaminase activity"/>
    <property type="evidence" value="ECO:0007669"/>
    <property type="project" value="UniProtKB-KW"/>
</dbReference>
<keyword evidence="3 6" id="KW-0032">Aminotransferase</keyword>
<dbReference type="Pfam" id="PF00155">
    <property type="entry name" value="Aminotran_1_2"/>
    <property type="match status" value="1"/>
</dbReference>
<dbReference type="EC" id="2.6.1.-" evidence="6"/>
<evidence type="ECO:0000259" key="7">
    <source>
        <dbReference type="Pfam" id="PF00155"/>
    </source>
</evidence>
<sequence>MQTIVMTLGELSGKTYPPIIRAGIEAIEQGLTQYSPVEGIYELREAIAAHYAPNQATIGPQNVMVTAGVRQAVFNVLTNILSPDDEVILPAPYWFAFPSLVERAGGKLVTLPTHAADNYTLHPKQLEKLITPKTRLFIFNNPCNPSGRVYNEAEIDAIVAVLEKNPHVYVLSDEIYEYINYSKDFRSLETWQSIADRLITVSGFSKAFSMSGWRVGYIVAAENLILTFREYQQVTLSGVSIFTQKAALEALRQRDNYLPPLLAELDEKVTLAAELMNTVPNIACPKPQGAYYLFPDVSAYFGTVSPKGRNVDSAATMVAYLYIEAGVQVFAGDMFGEPRCLRISLVLEKEQMLEGLNRIKNALLELKPKQTA</sequence>
<dbReference type="InterPro" id="IPR015424">
    <property type="entry name" value="PyrdxlP-dep_Trfase"/>
</dbReference>
<evidence type="ECO:0000313" key="9">
    <source>
        <dbReference type="Proteomes" id="UP000199514"/>
    </source>
</evidence>
<dbReference type="CDD" id="cd00609">
    <property type="entry name" value="AAT_like"/>
    <property type="match status" value="1"/>
</dbReference>
<evidence type="ECO:0000256" key="6">
    <source>
        <dbReference type="RuleBase" id="RU000481"/>
    </source>
</evidence>
<keyword evidence="9" id="KW-1185">Reference proteome</keyword>
<feature type="domain" description="Aminotransferase class I/classII large" evidence="7">
    <location>
        <begin position="6"/>
        <end position="359"/>
    </location>
</feature>
<dbReference type="EMBL" id="FOLE01000006">
    <property type="protein sequence ID" value="SFC51144.1"/>
    <property type="molecule type" value="Genomic_DNA"/>
</dbReference>
<proteinExistence type="inferred from homology"/>
<dbReference type="InterPro" id="IPR015421">
    <property type="entry name" value="PyrdxlP-dep_Trfase_major"/>
</dbReference>
<keyword evidence="5" id="KW-0663">Pyridoxal phosphate</keyword>
<reference evidence="8 9" key="1">
    <citation type="submission" date="2016-10" db="EMBL/GenBank/DDBJ databases">
        <authorList>
            <person name="de Groot N.N."/>
        </authorList>
    </citation>
    <scope>NUCLEOTIDE SEQUENCE [LARGE SCALE GENOMIC DNA]</scope>
    <source>
        <strain evidence="8 9">DSM 6793</strain>
    </source>
</reference>
<dbReference type="GO" id="GO:0030170">
    <property type="term" value="F:pyridoxal phosphate binding"/>
    <property type="evidence" value="ECO:0007669"/>
    <property type="project" value="InterPro"/>
</dbReference>
<evidence type="ECO:0000313" key="8">
    <source>
        <dbReference type="EMBL" id="SFC51144.1"/>
    </source>
</evidence>
<evidence type="ECO:0000256" key="1">
    <source>
        <dbReference type="ARBA" id="ARBA00001933"/>
    </source>
</evidence>
<keyword evidence="4 6" id="KW-0808">Transferase</keyword>
<dbReference type="GO" id="GO:0006520">
    <property type="term" value="P:amino acid metabolic process"/>
    <property type="evidence" value="ECO:0007669"/>
    <property type="project" value="InterPro"/>
</dbReference>
<dbReference type="InterPro" id="IPR015422">
    <property type="entry name" value="PyrdxlP-dep_Trfase_small"/>
</dbReference>
<dbReference type="PANTHER" id="PTHR46383">
    <property type="entry name" value="ASPARTATE AMINOTRANSFERASE"/>
    <property type="match status" value="1"/>
</dbReference>
<dbReference type="PANTHER" id="PTHR46383:SF1">
    <property type="entry name" value="ASPARTATE AMINOTRANSFERASE"/>
    <property type="match status" value="1"/>
</dbReference>
<dbReference type="OrthoDB" id="9802328at2"/>
<dbReference type="InterPro" id="IPR004838">
    <property type="entry name" value="NHTrfase_class1_PyrdxlP-BS"/>
</dbReference>
<dbReference type="PROSITE" id="PS00105">
    <property type="entry name" value="AA_TRANSFER_CLASS_1"/>
    <property type="match status" value="1"/>
</dbReference>
<evidence type="ECO:0000256" key="5">
    <source>
        <dbReference type="ARBA" id="ARBA00022898"/>
    </source>
</evidence>
<comment type="cofactor">
    <cofactor evidence="1 6">
        <name>pyridoxal 5'-phosphate</name>
        <dbReference type="ChEBI" id="CHEBI:597326"/>
    </cofactor>
</comment>
<dbReference type="Gene3D" id="3.90.1150.10">
    <property type="entry name" value="Aspartate Aminotransferase, domain 1"/>
    <property type="match status" value="1"/>
</dbReference>